<feature type="transmembrane region" description="Helical" evidence="2">
    <location>
        <begin position="77"/>
        <end position="101"/>
    </location>
</feature>
<feature type="transmembrane region" description="Helical" evidence="2">
    <location>
        <begin position="46"/>
        <end position="65"/>
    </location>
</feature>
<dbReference type="Proteomes" id="UP000198751">
    <property type="component" value="Chromosome I"/>
</dbReference>
<dbReference type="AlphaFoldDB" id="A0A1H1U344"/>
<dbReference type="GO" id="GO:0016020">
    <property type="term" value="C:membrane"/>
    <property type="evidence" value="ECO:0007669"/>
    <property type="project" value="UniProtKB-SubCell"/>
</dbReference>
<evidence type="ECO:0000313" key="4">
    <source>
        <dbReference type="Proteomes" id="UP000198751"/>
    </source>
</evidence>
<feature type="transmembrane region" description="Helical" evidence="2">
    <location>
        <begin position="121"/>
        <end position="144"/>
    </location>
</feature>
<name>A0A1H1U344_9MICC</name>
<dbReference type="EMBL" id="LT629779">
    <property type="protein sequence ID" value="SDS66912.1"/>
    <property type="molecule type" value="Genomic_DNA"/>
</dbReference>
<keyword evidence="4" id="KW-1185">Reference proteome</keyword>
<evidence type="ECO:0000256" key="1">
    <source>
        <dbReference type="SAM" id="MobiDB-lite"/>
    </source>
</evidence>
<accession>A0A1H1U344</accession>
<protein>
    <submittedName>
        <fullName evidence="3">RDD family protein</fullName>
    </submittedName>
</protein>
<evidence type="ECO:0000256" key="2">
    <source>
        <dbReference type="SAM" id="Phobius"/>
    </source>
</evidence>
<proteinExistence type="predicted"/>
<keyword evidence="2" id="KW-0812">Transmembrane</keyword>
<keyword evidence="2" id="KW-0472">Membrane</keyword>
<evidence type="ECO:0000313" key="3">
    <source>
        <dbReference type="EMBL" id="SDS66912.1"/>
    </source>
</evidence>
<organism evidence="3 4">
    <name type="scientific">Pseudarthrobacter equi</name>
    <dbReference type="NCBI Taxonomy" id="728066"/>
    <lineage>
        <taxon>Bacteria</taxon>
        <taxon>Bacillati</taxon>
        <taxon>Actinomycetota</taxon>
        <taxon>Actinomycetes</taxon>
        <taxon>Micrococcales</taxon>
        <taxon>Micrococcaceae</taxon>
        <taxon>Pseudarthrobacter</taxon>
    </lineage>
</organism>
<dbReference type="RefSeq" id="WP_091717400.1">
    <property type="nucleotide sequence ID" value="NZ_LT629779.1"/>
</dbReference>
<sequence>MTDVHGTAATQSRAEAALWKSARQRVKTLRNGTRVVDSTIWRSVKAWAVDFGIVAILAITVAVLVGTSLTGTAGKAAGAAAATWLIAPWLYGFCCAGGRSLGSLATQTAVVRISTGEAPGFWRAGWVMFARTVLFTVMILVLFISTAEGSSPSGAEPKGRHLTIDRRFPKLPAGAPEVPPYDRPAAA</sequence>
<feature type="region of interest" description="Disordered" evidence="1">
    <location>
        <begin position="167"/>
        <end position="187"/>
    </location>
</feature>
<reference evidence="4" key="1">
    <citation type="submission" date="2016-10" db="EMBL/GenBank/DDBJ databases">
        <authorList>
            <person name="Varghese N."/>
            <person name="Submissions S."/>
        </authorList>
    </citation>
    <scope>NUCLEOTIDE SEQUENCE [LARGE SCALE GENOMIC DNA]</scope>
    <source>
        <strain evidence="4">IMMIB L-1606</strain>
    </source>
</reference>
<dbReference type="OrthoDB" id="4951023at2"/>
<feature type="compositionally biased region" description="Pro residues" evidence="1">
    <location>
        <begin position="177"/>
        <end position="187"/>
    </location>
</feature>
<gene>
    <name evidence="3" type="ORF">SAMN04489743_0573</name>
</gene>
<keyword evidence="2" id="KW-1133">Transmembrane helix</keyword>